<dbReference type="SUPFAM" id="SSF46894">
    <property type="entry name" value="C-terminal effector domain of the bipartite response regulators"/>
    <property type="match status" value="1"/>
</dbReference>
<dbReference type="InterPro" id="IPR039420">
    <property type="entry name" value="WalR-like"/>
</dbReference>
<evidence type="ECO:0000256" key="5">
    <source>
        <dbReference type="ARBA" id="ARBA00024867"/>
    </source>
</evidence>
<gene>
    <name evidence="10" type="primary">graR_1</name>
    <name evidence="10" type="ORF">CLBCK_35660</name>
</gene>
<dbReference type="PANTHER" id="PTHR48111">
    <property type="entry name" value="REGULATOR OF RPOS"/>
    <property type="match status" value="1"/>
</dbReference>
<evidence type="ECO:0000256" key="6">
    <source>
        <dbReference type="PROSITE-ProRule" id="PRU00169"/>
    </source>
</evidence>
<dbReference type="CDD" id="cd00383">
    <property type="entry name" value="trans_reg_C"/>
    <property type="match status" value="1"/>
</dbReference>
<comment type="function">
    <text evidence="5">May play the central regulatory role in sporulation. It may be an element of the effector pathway responsible for the activation of sporulation genes in response to nutritional stress. Spo0A may act in concert with spo0H (a sigma factor) to control the expression of some genes that are critical to the sporulation process.</text>
</comment>
<dbReference type="GO" id="GO:0005829">
    <property type="term" value="C:cytosol"/>
    <property type="evidence" value="ECO:0007669"/>
    <property type="project" value="TreeGrafter"/>
</dbReference>
<dbReference type="InterPro" id="IPR016032">
    <property type="entry name" value="Sig_transdc_resp-reg_C-effctor"/>
</dbReference>
<dbReference type="EMBL" id="LZZI01000078">
    <property type="protein sequence ID" value="OOM59335.1"/>
    <property type="molecule type" value="Genomic_DNA"/>
</dbReference>
<dbReference type="Gene3D" id="3.40.50.2300">
    <property type="match status" value="1"/>
</dbReference>
<feature type="modified residue" description="4-aspartylphosphate" evidence="6">
    <location>
        <position position="87"/>
    </location>
</feature>
<feature type="domain" description="OmpR/PhoB-type" evidence="9">
    <location>
        <begin position="161"/>
        <end position="258"/>
    </location>
</feature>
<dbReference type="InterPro" id="IPR011006">
    <property type="entry name" value="CheY-like_superfamily"/>
</dbReference>
<evidence type="ECO:0000256" key="2">
    <source>
        <dbReference type="ARBA" id="ARBA00023015"/>
    </source>
</evidence>
<dbReference type="SMART" id="SM00448">
    <property type="entry name" value="REC"/>
    <property type="match status" value="1"/>
</dbReference>
<dbReference type="GO" id="GO:0000976">
    <property type="term" value="F:transcription cis-regulatory region binding"/>
    <property type="evidence" value="ECO:0007669"/>
    <property type="project" value="TreeGrafter"/>
</dbReference>
<keyword evidence="3 7" id="KW-0238">DNA-binding</keyword>
<evidence type="ECO:0000313" key="10">
    <source>
        <dbReference type="EMBL" id="OOM59335.1"/>
    </source>
</evidence>
<feature type="domain" description="Response regulatory" evidence="8">
    <location>
        <begin position="38"/>
        <end position="151"/>
    </location>
</feature>
<dbReference type="AlphaFoldDB" id="A0A1S8S256"/>
<dbReference type="PROSITE" id="PS50110">
    <property type="entry name" value="RESPONSE_REGULATORY"/>
    <property type="match status" value="1"/>
</dbReference>
<dbReference type="Pfam" id="PF00486">
    <property type="entry name" value="Trans_reg_C"/>
    <property type="match status" value="1"/>
</dbReference>
<evidence type="ECO:0000313" key="11">
    <source>
        <dbReference type="Proteomes" id="UP000190973"/>
    </source>
</evidence>
<organism evidence="10 11">
    <name type="scientific">Clostridium beijerinckii</name>
    <name type="common">Clostridium MP</name>
    <dbReference type="NCBI Taxonomy" id="1520"/>
    <lineage>
        <taxon>Bacteria</taxon>
        <taxon>Bacillati</taxon>
        <taxon>Bacillota</taxon>
        <taxon>Clostridia</taxon>
        <taxon>Eubacteriales</taxon>
        <taxon>Clostridiaceae</taxon>
        <taxon>Clostridium</taxon>
    </lineage>
</organism>
<evidence type="ECO:0000256" key="3">
    <source>
        <dbReference type="ARBA" id="ARBA00023125"/>
    </source>
</evidence>
<dbReference type="InterPro" id="IPR001867">
    <property type="entry name" value="OmpR/PhoB-type_DNA-bd"/>
</dbReference>
<dbReference type="Pfam" id="PF00072">
    <property type="entry name" value="Response_reg"/>
    <property type="match status" value="1"/>
</dbReference>
<dbReference type="SUPFAM" id="SSF52172">
    <property type="entry name" value="CheY-like"/>
    <property type="match status" value="1"/>
</dbReference>
<feature type="DNA-binding region" description="OmpR/PhoB-type" evidence="7">
    <location>
        <begin position="161"/>
        <end position="258"/>
    </location>
</feature>
<keyword evidence="6" id="KW-0597">Phosphoprotein</keyword>
<dbReference type="GO" id="GO:0000156">
    <property type="term" value="F:phosphorelay response regulator activity"/>
    <property type="evidence" value="ECO:0007669"/>
    <property type="project" value="TreeGrafter"/>
</dbReference>
<dbReference type="InterPro" id="IPR001789">
    <property type="entry name" value="Sig_transdc_resp-reg_receiver"/>
</dbReference>
<dbReference type="Gene3D" id="1.10.10.10">
    <property type="entry name" value="Winged helix-like DNA-binding domain superfamily/Winged helix DNA-binding domain"/>
    <property type="match status" value="1"/>
</dbReference>
<evidence type="ECO:0000259" key="8">
    <source>
        <dbReference type="PROSITE" id="PS50110"/>
    </source>
</evidence>
<dbReference type="GO" id="GO:0032993">
    <property type="term" value="C:protein-DNA complex"/>
    <property type="evidence" value="ECO:0007669"/>
    <property type="project" value="TreeGrafter"/>
</dbReference>
<evidence type="ECO:0000256" key="1">
    <source>
        <dbReference type="ARBA" id="ARBA00018672"/>
    </source>
</evidence>
<dbReference type="InterPro" id="IPR036388">
    <property type="entry name" value="WH-like_DNA-bd_sf"/>
</dbReference>
<dbReference type="PANTHER" id="PTHR48111:SF43">
    <property type="entry name" value="STAGE 0 SPORULATION PROTEIN A HOMOLOG"/>
    <property type="match status" value="1"/>
</dbReference>
<dbReference type="Gene3D" id="6.10.250.690">
    <property type="match status" value="1"/>
</dbReference>
<evidence type="ECO:0000259" key="9">
    <source>
        <dbReference type="PROSITE" id="PS51755"/>
    </source>
</evidence>
<protein>
    <recommendedName>
        <fullName evidence="1">Stage 0 sporulation protein A homolog</fullName>
    </recommendedName>
</protein>
<evidence type="ECO:0000256" key="7">
    <source>
        <dbReference type="PROSITE-ProRule" id="PRU01091"/>
    </source>
</evidence>
<dbReference type="PROSITE" id="PS51755">
    <property type="entry name" value="OMPR_PHOB"/>
    <property type="match status" value="1"/>
</dbReference>
<dbReference type="SMART" id="SM00862">
    <property type="entry name" value="Trans_reg_C"/>
    <property type="match status" value="1"/>
</dbReference>
<dbReference type="Proteomes" id="UP000190973">
    <property type="component" value="Unassembled WGS sequence"/>
</dbReference>
<comment type="caution">
    <text evidence="10">The sequence shown here is derived from an EMBL/GenBank/DDBJ whole genome shotgun (WGS) entry which is preliminary data.</text>
</comment>
<name>A0A1S8S256_CLOBE</name>
<keyword evidence="4" id="KW-0804">Transcription</keyword>
<reference evidence="10 11" key="1">
    <citation type="submission" date="2016-05" db="EMBL/GenBank/DDBJ databases">
        <title>Microbial solvent formation.</title>
        <authorList>
            <person name="Poehlein A."/>
            <person name="Montoya Solano J.D."/>
            <person name="Flitsch S."/>
            <person name="Krabben P."/>
            <person name="Duerre P."/>
            <person name="Daniel R."/>
        </authorList>
    </citation>
    <scope>NUCLEOTIDE SEQUENCE [LARGE SCALE GENOMIC DNA]</scope>
    <source>
        <strain evidence="10 11">DSM 53</strain>
    </source>
</reference>
<evidence type="ECO:0000256" key="4">
    <source>
        <dbReference type="ARBA" id="ARBA00023163"/>
    </source>
</evidence>
<proteinExistence type="predicted"/>
<accession>A0A1S8S256</accession>
<dbReference type="GO" id="GO:0006355">
    <property type="term" value="P:regulation of DNA-templated transcription"/>
    <property type="evidence" value="ECO:0007669"/>
    <property type="project" value="InterPro"/>
</dbReference>
<sequence length="258" mass="30216">MLELEITKIRFDNKLKVFYRLHLINDKAIILRRMYMPKIMIIEDNENIKKEIVEFLKRYGYEAYAPANFENIVKVSLKDEPDLILLDINLPYYDGYYICKEIRKEKNIPIIIVTSRDSEMDEIMSMNLGADDFITKPYNTQILLARITAVLRRTLGNNSISEIVEHNGLKLNVSNGSVIFGDEKIDLTKNEFRILLCLMKNKECIVSREDLMDYLWNSDLYIDDNTLSVNVTRLRKKLQEIGFKDGIETKRGIGYILL</sequence>
<keyword evidence="2" id="KW-0805">Transcription regulation</keyword>